<organism evidence="2 3">
    <name type="scientific">Syncephalastrum racemosum</name>
    <name type="common">Filamentous fungus</name>
    <dbReference type="NCBI Taxonomy" id="13706"/>
    <lineage>
        <taxon>Eukaryota</taxon>
        <taxon>Fungi</taxon>
        <taxon>Fungi incertae sedis</taxon>
        <taxon>Mucoromycota</taxon>
        <taxon>Mucoromycotina</taxon>
        <taxon>Mucoromycetes</taxon>
        <taxon>Mucorales</taxon>
        <taxon>Syncephalastraceae</taxon>
        <taxon>Syncephalastrum</taxon>
    </lineage>
</organism>
<feature type="transmembrane region" description="Helical" evidence="1">
    <location>
        <begin position="15"/>
        <end position="34"/>
    </location>
</feature>
<sequence>MGAFFHSSPLLRDSTFLFLCLYMFNTVTFTTIIITTRTIFFQAVLCAPFCFSTFGNECCSCDIRAMMAK</sequence>
<evidence type="ECO:0000313" key="3">
    <source>
        <dbReference type="Proteomes" id="UP000242180"/>
    </source>
</evidence>
<gene>
    <name evidence="2" type="ORF">BCR43DRAFT_485388</name>
</gene>
<evidence type="ECO:0000256" key="1">
    <source>
        <dbReference type="SAM" id="Phobius"/>
    </source>
</evidence>
<keyword evidence="1" id="KW-0472">Membrane</keyword>
<name>A0A1X2HMF8_SYNRA</name>
<accession>A0A1X2HMF8</accession>
<keyword evidence="1" id="KW-1133">Transmembrane helix</keyword>
<reference evidence="2 3" key="1">
    <citation type="submission" date="2016-07" db="EMBL/GenBank/DDBJ databases">
        <title>Pervasive Adenine N6-methylation of Active Genes in Fungi.</title>
        <authorList>
            <consortium name="DOE Joint Genome Institute"/>
            <person name="Mondo S.J."/>
            <person name="Dannebaum R.O."/>
            <person name="Kuo R.C."/>
            <person name="Labutti K."/>
            <person name="Haridas S."/>
            <person name="Kuo A."/>
            <person name="Salamov A."/>
            <person name="Ahrendt S.R."/>
            <person name="Lipzen A."/>
            <person name="Sullivan W."/>
            <person name="Andreopoulos W.B."/>
            <person name="Clum A."/>
            <person name="Lindquist E."/>
            <person name="Daum C."/>
            <person name="Ramamoorthy G.K."/>
            <person name="Gryganskyi A."/>
            <person name="Culley D."/>
            <person name="Magnuson J.K."/>
            <person name="James T.Y."/>
            <person name="O'Malley M.A."/>
            <person name="Stajich J.E."/>
            <person name="Spatafora J.W."/>
            <person name="Visel A."/>
            <person name="Grigoriev I.V."/>
        </authorList>
    </citation>
    <scope>NUCLEOTIDE SEQUENCE [LARGE SCALE GENOMIC DNA]</scope>
    <source>
        <strain evidence="2 3">NRRL 2496</strain>
    </source>
</reference>
<keyword evidence="3" id="KW-1185">Reference proteome</keyword>
<dbReference type="InParanoid" id="A0A1X2HMF8"/>
<keyword evidence="1" id="KW-0812">Transmembrane</keyword>
<dbReference type="AlphaFoldDB" id="A0A1X2HMF8"/>
<protein>
    <submittedName>
        <fullName evidence="2">Uncharacterized protein</fullName>
    </submittedName>
</protein>
<evidence type="ECO:0000313" key="2">
    <source>
        <dbReference type="EMBL" id="ORZ00541.1"/>
    </source>
</evidence>
<comment type="caution">
    <text evidence="2">The sequence shown here is derived from an EMBL/GenBank/DDBJ whole genome shotgun (WGS) entry which is preliminary data.</text>
</comment>
<proteinExistence type="predicted"/>
<dbReference type="EMBL" id="MCGN01000002">
    <property type="protein sequence ID" value="ORZ00541.1"/>
    <property type="molecule type" value="Genomic_DNA"/>
</dbReference>
<dbReference type="Proteomes" id="UP000242180">
    <property type="component" value="Unassembled WGS sequence"/>
</dbReference>